<comment type="caution">
    <text evidence="1">The sequence shown here is derived from an EMBL/GenBank/DDBJ whole genome shotgun (WGS) entry which is preliminary data.</text>
</comment>
<dbReference type="Proteomes" id="UP000442694">
    <property type="component" value="Unassembled WGS sequence"/>
</dbReference>
<accession>A0A833JE00</accession>
<dbReference type="RefSeq" id="WP_161597626.1">
    <property type="nucleotide sequence ID" value="NZ_WFLN01000005.1"/>
</dbReference>
<name>A0A833JE00_9BACT</name>
<evidence type="ECO:0000313" key="2">
    <source>
        <dbReference type="Proteomes" id="UP000442694"/>
    </source>
</evidence>
<evidence type="ECO:0000313" key="1">
    <source>
        <dbReference type="EMBL" id="KAB8032165.1"/>
    </source>
</evidence>
<dbReference type="AlphaFoldDB" id="A0A833JE00"/>
<gene>
    <name evidence="1" type="ORF">GCL57_05830</name>
</gene>
<reference evidence="1 2" key="1">
    <citation type="submission" date="2019-10" db="EMBL/GenBank/DDBJ databases">
        <title>New genus of Silvanigrellaceae.</title>
        <authorList>
            <person name="Pitt A."/>
            <person name="Hahn M.W."/>
        </authorList>
    </citation>
    <scope>NUCLEOTIDE SEQUENCE [LARGE SCALE GENOMIC DNA]</scope>
    <source>
        <strain evidence="1 2">33A1-SZDP</strain>
    </source>
</reference>
<dbReference type="EMBL" id="WFLN01000005">
    <property type="protein sequence ID" value="KAB8032165.1"/>
    <property type="molecule type" value="Genomic_DNA"/>
</dbReference>
<proteinExistence type="predicted"/>
<sequence>MDLLQKIQKQVQDKLLANVNEGVERYPLPSNILILKNTNENIILSLGKSDKKFLILSDFPIHEENISEGFLSIIANNKGLIVNLLEKLGIIDDAYFAYTLSNYIPSPLISNTLSEHVNPKLYETVIKLKPHAIFCFGHRSLLSLSTISRSPIAVPLNENQELSLFQYENSVARLFYLSSIKDLLSFPIWRKQVWQVLHTFYKDNSQLLS</sequence>
<keyword evidence="2" id="KW-1185">Reference proteome</keyword>
<organism evidence="1 2">
    <name type="scientific">Fluviispira multicolorata</name>
    <dbReference type="NCBI Taxonomy" id="2654512"/>
    <lineage>
        <taxon>Bacteria</taxon>
        <taxon>Pseudomonadati</taxon>
        <taxon>Bdellovibrionota</taxon>
        <taxon>Oligoflexia</taxon>
        <taxon>Silvanigrellales</taxon>
        <taxon>Silvanigrellaceae</taxon>
        <taxon>Fluviispira</taxon>
    </lineage>
</organism>
<protein>
    <submittedName>
        <fullName evidence="1">Uncharacterized protein</fullName>
    </submittedName>
</protein>